<keyword evidence="2" id="KW-0004">4Fe-4S</keyword>
<evidence type="ECO:0000313" key="9">
    <source>
        <dbReference type="Proteomes" id="UP000823862"/>
    </source>
</evidence>
<dbReference type="EMBL" id="DWZI01000036">
    <property type="protein sequence ID" value="HJA85883.1"/>
    <property type="molecule type" value="Genomic_DNA"/>
</dbReference>
<comment type="cofactor">
    <cofactor evidence="1">
        <name>[4Fe-4S] cluster</name>
        <dbReference type="ChEBI" id="CHEBI:49883"/>
    </cofactor>
</comment>
<evidence type="ECO:0000256" key="2">
    <source>
        <dbReference type="ARBA" id="ARBA00022485"/>
    </source>
</evidence>
<dbReference type="InterPro" id="IPR007197">
    <property type="entry name" value="rSAM"/>
</dbReference>
<proteinExistence type="predicted"/>
<sequence>MITMEITSEILEYNLQNLPQIVFEVTDACNLRCKYCGYAELYEGYDKRENLQFPFHKAQLLIDFLCGIWREHQADDTIRPVSIGFYGGEPLLNVPFIRQVMNYVEHLEPIGKKFYYNMTSNAMLLDKYMDFLAEKEVRLLISLDGDKEGQGYRVDAAGHNSFDRVFANVNLLREKYPSYFEQFVMFNAVLHSKNSVERTYRFIKDTFGKEPTISPLNNSGIRPDKIEEFNRTYRNYSESLSQAKNCEGLKSEMFIHNPETGDLLNYLYYQSGNVYFTYNDLFLSKKERPHFQTGTCIPFSKKMFVTVKGRILQCERINHEFALGQVTDNGVELDLEQAARQYNGYVQKYTRQCRHCGNRRACMQCVYQIDDIHEAGTTCRSFCTEAQRKEYNRQSLEYLSRHPELYKRLLNDVTIRG</sequence>
<evidence type="ECO:0000256" key="6">
    <source>
        <dbReference type="ARBA" id="ARBA00023014"/>
    </source>
</evidence>
<protein>
    <submittedName>
        <fullName evidence="8">Radical SAM peptide maturase</fullName>
    </submittedName>
</protein>
<reference evidence="8" key="1">
    <citation type="journal article" date="2021" name="PeerJ">
        <title>Extensive microbial diversity within the chicken gut microbiome revealed by metagenomics and culture.</title>
        <authorList>
            <person name="Gilroy R."/>
            <person name="Ravi A."/>
            <person name="Getino M."/>
            <person name="Pursley I."/>
            <person name="Horton D.L."/>
            <person name="Alikhan N.F."/>
            <person name="Baker D."/>
            <person name="Gharbi K."/>
            <person name="Hall N."/>
            <person name="Watson M."/>
            <person name="Adriaenssens E.M."/>
            <person name="Foster-Nyarko E."/>
            <person name="Jarju S."/>
            <person name="Secka A."/>
            <person name="Antonio M."/>
            <person name="Oren A."/>
            <person name="Chaudhuri R.R."/>
            <person name="La Ragione R."/>
            <person name="Hildebrand F."/>
            <person name="Pallen M.J."/>
        </authorList>
    </citation>
    <scope>NUCLEOTIDE SEQUENCE</scope>
    <source>
        <strain evidence="8">ChiHjej12B11-9795</strain>
    </source>
</reference>
<dbReference type="SFLD" id="SFLDG01384">
    <property type="entry name" value="thioether_bond_formation_requi"/>
    <property type="match status" value="1"/>
</dbReference>
<dbReference type="InterPro" id="IPR058240">
    <property type="entry name" value="rSAM_sf"/>
</dbReference>
<dbReference type="Gene3D" id="3.20.20.70">
    <property type="entry name" value="Aldolase class I"/>
    <property type="match status" value="1"/>
</dbReference>
<dbReference type="SFLD" id="SFLDS00029">
    <property type="entry name" value="Radical_SAM"/>
    <property type="match status" value="1"/>
</dbReference>
<dbReference type="PANTHER" id="PTHR43273:SF8">
    <property type="entry name" value="RADICAL SAM DOMAIN PROTEIN"/>
    <property type="match status" value="1"/>
</dbReference>
<dbReference type="PROSITE" id="PS51918">
    <property type="entry name" value="RADICAL_SAM"/>
    <property type="match status" value="1"/>
</dbReference>
<dbReference type="NCBIfam" id="TIGR04148">
    <property type="entry name" value="GG_samocin_CFB"/>
    <property type="match status" value="1"/>
</dbReference>
<name>A0A9D2HXF0_9BACE</name>
<dbReference type="InterPro" id="IPR026407">
    <property type="entry name" value="SAM_GG-Bacter"/>
</dbReference>
<dbReference type="SFLD" id="SFLDG01067">
    <property type="entry name" value="SPASM/twitch_domain_containing"/>
    <property type="match status" value="1"/>
</dbReference>
<keyword evidence="3" id="KW-0949">S-adenosyl-L-methionine</keyword>
<evidence type="ECO:0000256" key="1">
    <source>
        <dbReference type="ARBA" id="ARBA00001966"/>
    </source>
</evidence>
<dbReference type="AlphaFoldDB" id="A0A9D2HXF0"/>
<evidence type="ECO:0000313" key="8">
    <source>
        <dbReference type="EMBL" id="HJA85883.1"/>
    </source>
</evidence>
<dbReference type="InterPro" id="IPR013785">
    <property type="entry name" value="Aldolase_TIM"/>
</dbReference>
<dbReference type="Pfam" id="PF04055">
    <property type="entry name" value="Radical_SAM"/>
    <property type="match status" value="1"/>
</dbReference>
<dbReference type="GO" id="GO:0016491">
    <property type="term" value="F:oxidoreductase activity"/>
    <property type="evidence" value="ECO:0007669"/>
    <property type="project" value="InterPro"/>
</dbReference>
<dbReference type="GO" id="GO:0051539">
    <property type="term" value="F:4 iron, 4 sulfur cluster binding"/>
    <property type="evidence" value="ECO:0007669"/>
    <property type="project" value="UniProtKB-KW"/>
</dbReference>
<gene>
    <name evidence="8" type="ORF">H9950_06800</name>
</gene>
<comment type="caution">
    <text evidence="8">The sequence shown here is derived from an EMBL/GenBank/DDBJ whole genome shotgun (WGS) entry which is preliminary data.</text>
</comment>
<keyword evidence="4" id="KW-0479">Metal-binding</keyword>
<organism evidence="8 9">
    <name type="scientific">Candidatus Bacteroides avicola</name>
    <dbReference type="NCBI Taxonomy" id="2838468"/>
    <lineage>
        <taxon>Bacteria</taxon>
        <taxon>Pseudomonadati</taxon>
        <taxon>Bacteroidota</taxon>
        <taxon>Bacteroidia</taxon>
        <taxon>Bacteroidales</taxon>
        <taxon>Bacteroidaceae</taxon>
        <taxon>Bacteroides</taxon>
    </lineage>
</organism>
<keyword evidence="5" id="KW-0408">Iron</keyword>
<dbReference type="GO" id="GO:0046872">
    <property type="term" value="F:metal ion binding"/>
    <property type="evidence" value="ECO:0007669"/>
    <property type="project" value="UniProtKB-KW"/>
</dbReference>
<feature type="domain" description="Radical SAM core" evidence="7">
    <location>
        <begin position="15"/>
        <end position="250"/>
    </location>
</feature>
<dbReference type="SFLD" id="SFLDG01386">
    <property type="entry name" value="main_SPASM_domain-containing"/>
    <property type="match status" value="1"/>
</dbReference>
<evidence type="ECO:0000256" key="5">
    <source>
        <dbReference type="ARBA" id="ARBA00023004"/>
    </source>
</evidence>
<dbReference type="Proteomes" id="UP000823862">
    <property type="component" value="Unassembled WGS sequence"/>
</dbReference>
<dbReference type="PANTHER" id="PTHR43273">
    <property type="entry name" value="ANAEROBIC SULFATASE-MATURATING ENZYME HOMOLOG ASLB-RELATED"/>
    <property type="match status" value="1"/>
</dbReference>
<dbReference type="SUPFAM" id="SSF102114">
    <property type="entry name" value="Radical SAM enzymes"/>
    <property type="match status" value="1"/>
</dbReference>
<accession>A0A9D2HXF0</accession>
<dbReference type="InterPro" id="IPR000385">
    <property type="entry name" value="MoaA_NifB_PqqE_Fe-S-bd_CS"/>
</dbReference>
<evidence type="ECO:0000256" key="3">
    <source>
        <dbReference type="ARBA" id="ARBA00022691"/>
    </source>
</evidence>
<keyword evidence="6" id="KW-0411">Iron-sulfur</keyword>
<dbReference type="PROSITE" id="PS01305">
    <property type="entry name" value="MOAA_NIFB_PQQE"/>
    <property type="match status" value="1"/>
</dbReference>
<dbReference type="CDD" id="cd01335">
    <property type="entry name" value="Radical_SAM"/>
    <property type="match status" value="1"/>
</dbReference>
<reference evidence="8" key="2">
    <citation type="submission" date="2021-04" db="EMBL/GenBank/DDBJ databases">
        <authorList>
            <person name="Gilroy R."/>
        </authorList>
    </citation>
    <scope>NUCLEOTIDE SEQUENCE</scope>
    <source>
        <strain evidence="8">ChiHjej12B11-9795</strain>
    </source>
</reference>
<evidence type="ECO:0000256" key="4">
    <source>
        <dbReference type="ARBA" id="ARBA00022723"/>
    </source>
</evidence>
<dbReference type="InterPro" id="IPR023867">
    <property type="entry name" value="Sulphatase_maturase_rSAM"/>
</dbReference>
<evidence type="ECO:0000259" key="7">
    <source>
        <dbReference type="PROSITE" id="PS51918"/>
    </source>
</evidence>